<dbReference type="InterPro" id="IPR051328">
    <property type="entry name" value="T7SS_ABC-Transporter"/>
</dbReference>
<gene>
    <name evidence="7" type="ORF">SGODD07_01561</name>
</gene>
<comment type="caution">
    <text evidence="7">The sequence shown here is derived from an EMBL/GenBank/DDBJ whole genome shotgun (WGS) entry which is preliminary data.</text>
</comment>
<evidence type="ECO:0000256" key="1">
    <source>
        <dbReference type="ARBA" id="ARBA00004141"/>
    </source>
</evidence>
<feature type="transmembrane region" description="Helical" evidence="5">
    <location>
        <begin position="626"/>
        <end position="646"/>
    </location>
</feature>
<dbReference type="PANTHER" id="PTHR43077:SF5">
    <property type="entry name" value="PHAGE INFECTION PROTEIN"/>
    <property type="match status" value="1"/>
</dbReference>
<dbReference type="InterPro" id="IPR017500">
    <property type="entry name" value="Phage_infect_YhgE_N"/>
</dbReference>
<keyword evidence="3 5" id="KW-1133">Transmembrane helix</keyword>
<feature type="transmembrane region" description="Helical" evidence="5">
    <location>
        <begin position="12"/>
        <end position="37"/>
    </location>
</feature>
<dbReference type="NCBIfam" id="TIGR03057">
    <property type="entry name" value="xxxLxxG_by_4"/>
    <property type="match status" value="3"/>
</dbReference>
<dbReference type="PANTHER" id="PTHR43077">
    <property type="entry name" value="TRANSPORT PERMEASE YVFS-RELATED"/>
    <property type="match status" value="1"/>
</dbReference>
<comment type="subcellular location">
    <subcellularLocation>
        <location evidence="1">Membrane</location>
        <topology evidence="1">Multi-pass membrane protein</topology>
    </subcellularLocation>
</comment>
<evidence type="ECO:0000256" key="5">
    <source>
        <dbReference type="SAM" id="Phobius"/>
    </source>
</evidence>
<feature type="domain" description="ABC-2 type transporter transmembrane" evidence="6">
    <location>
        <begin position="14"/>
        <end position="188"/>
    </location>
</feature>
<dbReference type="NCBIfam" id="TIGR03062">
    <property type="entry name" value="pip_yhgE_Cterm"/>
    <property type="match status" value="1"/>
</dbReference>
<feature type="transmembrane region" description="Helical" evidence="5">
    <location>
        <begin position="722"/>
        <end position="742"/>
    </location>
</feature>
<dbReference type="GO" id="GO:0016020">
    <property type="term" value="C:membrane"/>
    <property type="evidence" value="ECO:0007669"/>
    <property type="project" value="UniProtKB-SubCell"/>
</dbReference>
<keyword evidence="4 5" id="KW-0472">Membrane</keyword>
<feature type="transmembrane region" description="Helical" evidence="5">
    <location>
        <begin position="777"/>
        <end position="799"/>
    </location>
</feature>
<dbReference type="InterPro" id="IPR017501">
    <property type="entry name" value="Phage_infect_YhgE_C"/>
</dbReference>
<protein>
    <submittedName>
        <fullName evidence="7">Phage infection protein</fullName>
    </submittedName>
</protein>
<dbReference type="GO" id="GO:0140359">
    <property type="term" value="F:ABC-type transporter activity"/>
    <property type="evidence" value="ECO:0007669"/>
    <property type="project" value="InterPro"/>
</dbReference>
<dbReference type="InterPro" id="IPR023908">
    <property type="entry name" value="xxxLxxG_rpt"/>
</dbReference>
<dbReference type="Gene3D" id="3.40.1710.10">
    <property type="entry name" value="abc type-2 transporter like domain"/>
    <property type="match status" value="1"/>
</dbReference>
<dbReference type="NCBIfam" id="TIGR03061">
    <property type="entry name" value="pip_yhgE_Nterm"/>
    <property type="match status" value="1"/>
</dbReference>
<dbReference type="Pfam" id="PF12698">
    <property type="entry name" value="ABC2_membrane_3"/>
    <property type="match status" value="1"/>
</dbReference>
<accession>A0A139N2X5</accession>
<evidence type="ECO:0000256" key="2">
    <source>
        <dbReference type="ARBA" id="ARBA00022692"/>
    </source>
</evidence>
<reference evidence="7 8" key="1">
    <citation type="submission" date="2016-01" db="EMBL/GenBank/DDBJ databases">
        <title>Highly variable Streptococcus oralis are common among viridans streptococci isolated from primates.</title>
        <authorList>
            <person name="Denapaite D."/>
            <person name="Rieger M."/>
            <person name="Koendgen S."/>
            <person name="Brueckner R."/>
            <person name="Ochigava I."/>
            <person name="Kappeler P."/>
            <person name="Maetz-Rensing K."/>
            <person name="Leendertz F."/>
            <person name="Hakenbeck R."/>
        </authorList>
    </citation>
    <scope>NUCLEOTIDE SEQUENCE [LARGE SCALE GENOMIC DNA]</scope>
    <source>
        <strain evidence="7 8">DD07</strain>
    </source>
</reference>
<sequence length="807" mass="83576">MLKEWKAIFKKPSFIIVMLGVSLIPALYNVIFLSSMWDPYGQVENLPVAVVNQDKAVTSSGKTLAIGDDLVSSLKENKNLDFHFVSKEDAKNGLKKGDYYMVVTLPSDLSERASSVLSGEPKQMKIDYQISSGRSFIAGKMSDSAMTSLKQTVAQNVTNTYTSALFKNMGELKTGMDKASDGAQQLASGSQQLGAGSQTITDNLKTLNQATSSLADGAVQLNSGLETYTGAVAQVSAGLNRFSEGLTTYANGVATIASGANQLSDRSADLVGGVQQLTQSSDGVQALASGASKLNTGLTALKESVDMSLTSNQENVSNLTAGLNQLNASIQSSLSGTSASTENIEASLTNIAASAQNIINDNQAVKTAALANVQGTSAYHSLSEEAKAEIDAAVSGSQAGSDQSAQTILSEVMTMKTSLEAGKTASQTQLAQLGAVSNQVLPQAANMINGLYGGLSTVSAGLETASGGAGQIASVVDSLNEKLSSGAGQLAQGVTDYTNAVNKLSEGASGLATNNSSLLTSSATLSAGASQLASKSPELTANFGKLVAGASQLANGSGKLVDGSSLLTNKLSSLTSGSESLASGLTEAGDKLSTVTTKEDNAKILADPLSLHKTDRDKVEKNGIGMAPYMISVALFVAAISTNIIFSTLPSGKEPKTKWEWFKARLEVNGVIAVVAGVLVYAAVHLIGLSANHELATLGLIILTSMTFMALVTALVTWDSKLGAFASLILLLLQLASSAGTYPLELTNKIFQAINPWLPMSYSVSGLRQTISMGGQIGGQVGFLMFVLALFMVAGVLVYRTNNKERV</sequence>
<evidence type="ECO:0000256" key="3">
    <source>
        <dbReference type="ARBA" id="ARBA00022989"/>
    </source>
</evidence>
<evidence type="ECO:0000313" key="8">
    <source>
        <dbReference type="Proteomes" id="UP000070096"/>
    </source>
</evidence>
<dbReference type="EMBL" id="LQRC01000217">
    <property type="protein sequence ID" value="KXT70396.1"/>
    <property type="molecule type" value="Genomic_DNA"/>
</dbReference>
<feature type="transmembrane region" description="Helical" evidence="5">
    <location>
        <begin position="695"/>
        <end position="715"/>
    </location>
</feature>
<organism evidence="7 8">
    <name type="scientific">Streptococcus gordonii</name>
    <dbReference type="NCBI Taxonomy" id="1302"/>
    <lineage>
        <taxon>Bacteria</taxon>
        <taxon>Bacillati</taxon>
        <taxon>Bacillota</taxon>
        <taxon>Bacilli</taxon>
        <taxon>Lactobacillales</taxon>
        <taxon>Streptococcaceae</taxon>
        <taxon>Streptococcus</taxon>
    </lineage>
</organism>
<evidence type="ECO:0000259" key="6">
    <source>
        <dbReference type="Pfam" id="PF12698"/>
    </source>
</evidence>
<dbReference type="PATRIC" id="fig|1302.21.peg.1737"/>
<proteinExistence type="predicted"/>
<evidence type="ECO:0000256" key="4">
    <source>
        <dbReference type="ARBA" id="ARBA00023136"/>
    </source>
</evidence>
<dbReference type="AlphaFoldDB" id="A0A139N2X5"/>
<dbReference type="InterPro" id="IPR013525">
    <property type="entry name" value="ABC2_TM"/>
</dbReference>
<evidence type="ECO:0000313" key="7">
    <source>
        <dbReference type="EMBL" id="KXT70396.1"/>
    </source>
</evidence>
<keyword evidence="2 5" id="KW-0812">Transmembrane</keyword>
<dbReference type="Proteomes" id="UP000070096">
    <property type="component" value="Unassembled WGS sequence"/>
</dbReference>
<name>A0A139N2X5_STRGN</name>
<feature type="transmembrane region" description="Helical" evidence="5">
    <location>
        <begin position="666"/>
        <end position="689"/>
    </location>
</feature>